<keyword evidence="3" id="KW-0677">Repeat</keyword>
<dbReference type="SUPFAM" id="SSF57196">
    <property type="entry name" value="EGF/Laminin"/>
    <property type="match status" value="1"/>
</dbReference>
<dbReference type="GO" id="GO:0005509">
    <property type="term" value="F:calcium ion binding"/>
    <property type="evidence" value="ECO:0007669"/>
    <property type="project" value="InterPro"/>
</dbReference>
<accession>A0A8T2R718</accession>
<dbReference type="InterPro" id="IPR000152">
    <property type="entry name" value="EGF-type_Asp/Asn_hydroxyl_site"/>
</dbReference>
<keyword evidence="1" id="KW-0245">EGF-like domain</keyword>
<evidence type="ECO:0000313" key="9">
    <source>
        <dbReference type="Proteomes" id="UP000825935"/>
    </source>
</evidence>
<dbReference type="Pfam" id="PF07645">
    <property type="entry name" value="EGF_CA"/>
    <property type="match status" value="1"/>
</dbReference>
<dbReference type="PROSITE" id="PS00010">
    <property type="entry name" value="ASX_HYDROXYL"/>
    <property type="match status" value="1"/>
</dbReference>
<dbReference type="Proteomes" id="UP000825935">
    <property type="component" value="Chromosome 29"/>
</dbReference>
<dbReference type="PANTHER" id="PTHR24039:SF28">
    <property type="entry name" value="EGF-LIKE DOMAIN-CONTAINING PROTEIN"/>
    <property type="match status" value="1"/>
</dbReference>
<dbReference type="OrthoDB" id="4062651at2759"/>
<evidence type="ECO:0000256" key="3">
    <source>
        <dbReference type="ARBA" id="ARBA00022737"/>
    </source>
</evidence>
<dbReference type="Gene3D" id="2.10.25.10">
    <property type="entry name" value="Laminin"/>
    <property type="match status" value="2"/>
</dbReference>
<reference evidence="8" key="1">
    <citation type="submission" date="2021-08" db="EMBL/GenBank/DDBJ databases">
        <title>WGS assembly of Ceratopteris richardii.</title>
        <authorList>
            <person name="Marchant D.B."/>
            <person name="Chen G."/>
            <person name="Jenkins J."/>
            <person name="Shu S."/>
            <person name="Leebens-Mack J."/>
            <person name="Grimwood J."/>
            <person name="Schmutz J."/>
            <person name="Soltis P."/>
            <person name="Soltis D."/>
            <person name="Chen Z.-H."/>
        </authorList>
    </citation>
    <scope>NUCLEOTIDE SEQUENCE</scope>
    <source>
        <strain evidence="8">Whitten #5841</strain>
        <tissue evidence="8">Leaf</tissue>
    </source>
</reference>
<dbReference type="SMART" id="SM00179">
    <property type="entry name" value="EGF_CA"/>
    <property type="match status" value="1"/>
</dbReference>
<dbReference type="FunFam" id="2.10.25.10:FF:000038">
    <property type="entry name" value="Fibrillin 2"/>
    <property type="match status" value="1"/>
</dbReference>
<protein>
    <recommendedName>
        <fullName evidence="7">EGF-like calcium-binding domain-containing protein</fullName>
    </recommendedName>
</protein>
<dbReference type="CDD" id="cd00054">
    <property type="entry name" value="EGF_CA"/>
    <property type="match status" value="1"/>
</dbReference>
<sequence>MWILQLSPSSYTVRNGTEGNFEFASYGISVAWSIAYPQNATNCNIAIRDSSYACAPTADCFKNHDISGYNCNCTKGYSGDGYKAGIGCVDIDECALKLDDCDPPPKGRCINTDGSYTCSCVIDDGSKGSVNYGKLDTCPSNNNSKFPLWLVLIGIQSLALHHVTYCQFLASFCNERH</sequence>
<comment type="caution">
    <text evidence="8">The sequence shown here is derived from an EMBL/GenBank/DDBJ whole genome shotgun (WGS) entry which is preliminary data.</text>
</comment>
<keyword evidence="9" id="KW-1185">Reference proteome</keyword>
<evidence type="ECO:0000259" key="7">
    <source>
        <dbReference type="SMART" id="SM00179"/>
    </source>
</evidence>
<dbReference type="InterPro" id="IPR018097">
    <property type="entry name" value="EGF_Ca-bd_CS"/>
</dbReference>
<evidence type="ECO:0000256" key="5">
    <source>
        <dbReference type="ARBA" id="ARBA00023157"/>
    </source>
</evidence>
<gene>
    <name evidence="8" type="ORF">KP509_29G031900</name>
</gene>
<evidence type="ECO:0000256" key="4">
    <source>
        <dbReference type="ARBA" id="ARBA00022837"/>
    </source>
</evidence>
<dbReference type="InterPro" id="IPR001881">
    <property type="entry name" value="EGF-like_Ca-bd_dom"/>
</dbReference>
<dbReference type="EMBL" id="CM035434">
    <property type="protein sequence ID" value="KAH7291737.1"/>
    <property type="molecule type" value="Genomic_DNA"/>
</dbReference>
<dbReference type="PANTHER" id="PTHR24039">
    <property type="entry name" value="FIBRILLIN-RELATED"/>
    <property type="match status" value="1"/>
</dbReference>
<proteinExistence type="predicted"/>
<organism evidence="8 9">
    <name type="scientific">Ceratopteris richardii</name>
    <name type="common">Triangle waterfern</name>
    <dbReference type="NCBI Taxonomy" id="49495"/>
    <lineage>
        <taxon>Eukaryota</taxon>
        <taxon>Viridiplantae</taxon>
        <taxon>Streptophyta</taxon>
        <taxon>Embryophyta</taxon>
        <taxon>Tracheophyta</taxon>
        <taxon>Polypodiopsida</taxon>
        <taxon>Polypodiidae</taxon>
        <taxon>Polypodiales</taxon>
        <taxon>Pteridineae</taxon>
        <taxon>Pteridaceae</taxon>
        <taxon>Parkerioideae</taxon>
        <taxon>Ceratopteris</taxon>
    </lineage>
</organism>
<keyword evidence="5" id="KW-1015">Disulfide bond</keyword>
<evidence type="ECO:0000313" key="8">
    <source>
        <dbReference type="EMBL" id="KAH7291737.1"/>
    </source>
</evidence>
<dbReference type="InterPro" id="IPR049883">
    <property type="entry name" value="NOTCH1_EGF-like"/>
</dbReference>
<dbReference type="AlphaFoldDB" id="A0A8T2R718"/>
<keyword evidence="6" id="KW-0325">Glycoprotein</keyword>
<evidence type="ECO:0000256" key="6">
    <source>
        <dbReference type="ARBA" id="ARBA00023180"/>
    </source>
</evidence>
<feature type="domain" description="EGF-like calcium-binding" evidence="7">
    <location>
        <begin position="90"/>
        <end position="139"/>
    </location>
</feature>
<evidence type="ECO:0000256" key="1">
    <source>
        <dbReference type="ARBA" id="ARBA00022536"/>
    </source>
</evidence>
<keyword evidence="4" id="KW-0106">Calcium</keyword>
<evidence type="ECO:0000256" key="2">
    <source>
        <dbReference type="ARBA" id="ARBA00022729"/>
    </source>
</evidence>
<keyword evidence="2" id="KW-0732">Signal</keyword>
<name>A0A8T2R718_CERRI</name>
<dbReference type="PROSITE" id="PS01187">
    <property type="entry name" value="EGF_CA"/>
    <property type="match status" value="1"/>
</dbReference>
<dbReference type="OMA" id="DNGHACK"/>